<dbReference type="PROSITE" id="PS51767">
    <property type="entry name" value="PEPTIDASE_A1"/>
    <property type="match status" value="1"/>
</dbReference>
<comment type="caution">
    <text evidence="11">The sequence shown here is derived from an EMBL/GenBank/DDBJ whole genome shotgun (WGS) entry which is preliminary data.</text>
</comment>
<dbReference type="PROSITE" id="PS00141">
    <property type="entry name" value="ASP_PROTEASE"/>
    <property type="match status" value="2"/>
</dbReference>
<feature type="signal peptide" evidence="9">
    <location>
        <begin position="1"/>
        <end position="19"/>
    </location>
</feature>
<dbReference type="InterPro" id="IPR001461">
    <property type="entry name" value="Aspartic_peptidase_A1"/>
</dbReference>
<evidence type="ECO:0000256" key="2">
    <source>
        <dbReference type="ARBA" id="ARBA00022670"/>
    </source>
</evidence>
<accession>A0A2T0FKJ5</accession>
<evidence type="ECO:0000256" key="6">
    <source>
        <dbReference type="PIRSR" id="PIRSR601461-1"/>
    </source>
</evidence>
<keyword evidence="5 7" id="KW-0378">Hydrolase</keyword>
<reference evidence="11 12" key="1">
    <citation type="submission" date="2017-04" db="EMBL/GenBank/DDBJ databases">
        <title>Genome sequencing of [Candida] sorbophila.</title>
        <authorList>
            <person name="Ahn J.O."/>
        </authorList>
    </citation>
    <scope>NUCLEOTIDE SEQUENCE [LARGE SCALE GENOMIC DNA]</scope>
    <source>
        <strain evidence="11 12">DS02</strain>
    </source>
</reference>
<dbReference type="SUPFAM" id="SSF50630">
    <property type="entry name" value="Acid proteases"/>
    <property type="match status" value="1"/>
</dbReference>
<name>A0A2T0FKJ5_9ASCO</name>
<dbReference type="InterPro" id="IPR021109">
    <property type="entry name" value="Peptidase_aspartic_dom_sf"/>
</dbReference>
<evidence type="ECO:0000256" key="9">
    <source>
        <dbReference type="SAM" id="SignalP"/>
    </source>
</evidence>
<evidence type="ECO:0000256" key="4">
    <source>
        <dbReference type="ARBA" id="ARBA00022750"/>
    </source>
</evidence>
<evidence type="ECO:0000313" key="11">
    <source>
        <dbReference type="EMBL" id="PRT55487.1"/>
    </source>
</evidence>
<dbReference type="OrthoDB" id="771136at2759"/>
<dbReference type="Pfam" id="PF00026">
    <property type="entry name" value="Asp"/>
    <property type="match status" value="1"/>
</dbReference>
<dbReference type="GeneID" id="36516855"/>
<dbReference type="AlphaFoldDB" id="A0A2T0FKJ5"/>
<dbReference type="CDD" id="cd05474">
    <property type="entry name" value="SAP_like"/>
    <property type="match status" value="1"/>
</dbReference>
<dbReference type="PRINTS" id="PR00792">
    <property type="entry name" value="PEPSIN"/>
</dbReference>
<evidence type="ECO:0000259" key="10">
    <source>
        <dbReference type="PROSITE" id="PS51767"/>
    </source>
</evidence>
<feature type="chain" id="PRO_5015660293" evidence="9">
    <location>
        <begin position="20"/>
        <end position="519"/>
    </location>
</feature>
<sequence length="519" mass="54891">MLAGGKWLVLLSAAFVALASVNVAVQRRTDAALPEFHSNIAKRATSLGLLNMQSFYEVVLSIGTPPQDIAFTLDTGSSDLWVMSSSNPYCSTSDPNAPNCSSNFVYNYNASSTFEMNRTAHFTIVYGDTTFADGFYAHDTIRLGNLTATNAMFALALESNSTEAVFGIGPVYGEVYATYLPQGGTPSPTYANIPAQLKAQGQIQRIAYSIWLNDPYAGQGSLLMGGVDHDKYTGDLSIVPLISGSDNFTFPRHPFIMLHGVSAYKGSEAGRVAEMSVPVLLDSGTSLVYLPSSLVDSIAKATDGKYNETLGTYTALCSEIPLDGFIFNFSGTPIKFPLDQVYAPLIDDNNNIVTDSHGKILCQLQVIADEPPWILGDNFLQGLYAAFDYESFQAGLGQAIFNATDSNIEEIVTGIPGSSAELYSATSSQNVTTFELDLTQATSSQTTLDSSASSETSQSSSVETTAQGGTLTPTTMGSALPTGTLLTAGGTASRSTHKNDAIIPGASLLALVAAVMCVL</sequence>
<dbReference type="GO" id="GO:0004190">
    <property type="term" value="F:aspartic-type endopeptidase activity"/>
    <property type="evidence" value="ECO:0007669"/>
    <property type="project" value="UniProtKB-KW"/>
</dbReference>
<feature type="active site" evidence="6">
    <location>
        <position position="282"/>
    </location>
</feature>
<comment type="similarity">
    <text evidence="1 7">Belongs to the peptidase A1 family.</text>
</comment>
<evidence type="ECO:0000256" key="8">
    <source>
        <dbReference type="SAM" id="MobiDB-lite"/>
    </source>
</evidence>
<protein>
    <submittedName>
        <fullName evidence="11">Aspartic proteinase yapsin-3</fullName>
    </submittedName>
</protein>
<evidence type="ECO:0000256" key="3">
    <source>
        <dbReference type="ARBA" id="ARBA00022729"/>
    </source>
</evidence>
<dbReference type="STRING" id="45607.A0A2T0FKJ5"/>
<organism evidence="11 12">
    <name type="scientific">Wickerhamiella sorbophila</name>
    <dbReference type="NCBI Taxonomy" id="45607"/>
    <lineage>
        <taxon>Eukaryota</taxon>
        <taxon>Fungi</taxon>
        <taxon>Dikarya</taxon>
        <taxon>Ascomycota</taxon>
        <taxon>Saccharomycotina</taxon>
        <taxon>Dipodascomycetes</taxon>
        <taxon>Dipodascales</taxon>
        <taxon>Trichomonascaceae</taxon>
        <taxon>Wickerhamiella</taxon>
    </lineage>
</organism>
<feature type="region of interest" description="Disordered" evidence="8">
    <location>
        <begin position="445"/>
        <end position="491"/>
    </location>
</feature>
<feature type="domain" description="Peptidase A1" evidence="10">
    <location>
        <begin position="56"/>
        <end position="397"/>
    </location>
</feature>
<dbReference type="Gene3D" id="2.40.70.10">
    <property type="entry name" value="Acid Proteases"/>
    <property type="match status" value="2"/>
</dbReference>
<keyword evidence="3 9" id="KW-0732">Signal</keyword>
<dbReference type="GO" id="GO:0006508">
    <property type="term" value="P:proteolysis"/>
    <property type="evidence" value="ECO:0007669"/>
    <property type="project" value="UniProtKB-KW"/>
</dbReference>
<dbReference type="Proteomes" id="UP000238350">
    <property type="component" value="Unassembled WGS sequence"/>
</dbReference>
<dbReference type="PANTHER" id="PTHR47966:SF65">
    <property type="entry name" value="ASPARTIC-TYPE ENDOPEPTIDASE"/>
    <property type="match status" value="1"/>
</dbReference>
<dbReference type="RefSeq" id="XP_024665432.1">
    <property type="nucleotide sequence ID" value="XM_024809664.1"/>
</dbReference>
<dbReference type="InterPro" id="IPR001969">
    <property type="entry name" value="Aspartic_peptidase_AS"/>
</dbReference>
<dbReference type="PANTHER" id="PTHR47966">
    <property type="entry name" value="BETA-SITE APP-CLEAVING ENZYME, ISOFORM A-RELATED"/>
    <property type="match status" value="1"/>
</dbReference>
<evidence type="ECO:0000256" key="5">
    <source>
        <dbReference type="ARBA" id="ARBA00022801"/>
    </source>
</evidence>
<dbReference type="EMBL" id="NDIQ01000021">
    <property type="protein sequence ID" value="PRT55487.1"/>
    <property type="molecule type" value="Genomic_DNA"/>
</dbReference>
<keyword evidence="2 7" id="KW-0645">Protease</keyword>
<evidence type="ECO:0000313" key="12">
    <source>
        <dbReference type="Proteomes" id="UP000238350"/>
    </source>
</evidence>
<dbReference type="InterPro" id="IPR033121">
    <property type="entry name" value="PEPTIDASE_A1"/>
</dbReference>
<proteinExistence type="inferred from homology"/>
<evidence type="ECO:0000256" key="1">
    <source>
        <dbReference type="ARBA" id="ARBA00007447"/>
    </source>
</evidence>
<keyword evidence="4 7" id="KW-0064">Aspartyl protease</keyword>
<gene>
    <name evidence="11" type="ORF">B9G98_03107</name>
</gene>
<dbReference type="InterPro" id="IPR033876">
    <property type="entry name" value="SAP-like"/>
</dbReference>
<feature type="active site" evidence="6">
    <location>
        <position position="74"/>
    </location>
</feature>
<keyword evidence="12" id="KW-1185">Reference proteome</keyword>
<evidence type="ECO:0000256" key="7">
    <source>
        <dbReference type="RuleBase" id="RU000454"/>
    </source>
</evidence>